<accession>A0A6P1BHK6</accession>
<name>A0A6P1BHK6_9BRAD</name>
<evidence type="ECO:0000313" key="1">
    <source>
        <dbReference type="EMBL" id="NEU97120.1"/>
    </source>
</evidence>
<protein>
    <submittedName>
        <fullName evidence="1">Glycosyltransferase family 9 protein</fullName>
    </submittedName>
</protein>
<dbReference type="GO" id="GO:0016757">
    <property type="term" value="F:glycosyltransferase activity"/>
    <property type="evidence" value="ECO:0007669"/>
    <property type="project" value="InterPro"/>
</dbReference>
<reference evidence="1 2" key="1">
    <citation type="journal article" date="2020" name="Arch. Microbiol.">
        <title>Bradyrhizobium uaiense sp. nov., a new highly efficient cowpea symbiont.</title>
        <authorList>
            <person name="Cabral Michel D."/>
            <person name="Azarias Guimaraes A."/>
            <person name="Martins da Costa E."/>
            <person name="Soares de Carvalho T."/>
            <person name="Balsanelli E."/>
            <person name="Willems A."/>
            <person name="Maltempi de Souza E."/>
            <person name="de Souza Moreira F.M."/>
        </authorList>
    </citation>
    <scope>NUCLEOTIDE SEQUENCE [LARGE SCALE GENOMIC DNA]</scope>
    <source>
        <strain evidence="1 2">UFLA 03-164</strain>
    </source>
</reference>
<evidence type="ECO:0000313" key="2">
    <source>
        <dbReference type="Proteomes" id="UP000468531"/>
    </source>
</evidence>
<keyword evidence="1" id="KW-0808">Transferase</keyword>
<sequence length="260" mass="29073">MSKRRLPSVRVSSFPSASYERMKASTSGRLISCLQSLPKRRFRSSRYVRTYSEMTFGARNSALSPLRTTLNTIPPPVRLSSEPDQLQVWEKRLGRRNRPRIGLTWSGSLTHPNDYVSIPLQLLASLLDMNASFISLQKDPRPTDEVFLGTSGIVDLTADLADFGETAALLSCLDLVITVDTSIAHLAGAMGCPTWILLPHLPDYRWLLDRENSPWYPTVRLFRKEAAGGYEAVIRRVRSELANLLESKLLTEASGPRSAQ</sequence>
<dbReference type="AlphaFoldDB" id="A0A6P1BHK6"/>
<dbReference type="InterPro" id="IPR002201">
    <property type="entry name" value="Glyco_trans_9"/>
</dbReference>
<proteinExistence type="predicted"/>
<keyword evidence="2" id="KW-1185">Reference proteome</keyword>
<comment type="caution">
    <text evidence="1">The sequence shown here is derived from an EMBL/GenBank/DDBJ whole genome shotgun (WGS) entry which is preliminary data.</text>
</comment>
<dbReference type="Pfam" id="PF01075">
    <property type="entry name" value="Glyco_transf_9"/>
    <property type="match status" value="1"/>
</dbReference>
<dbReference type="Gene3D" id="3.40.50.2000">
    <property type="entry name" value="Glycogen Phosphorylase B"/>
    <property type="match status" value="1"/>
</dbReference>
<dbReference type="SUPFAM" id="SSF53756">
    <property type="entry name" value="UDP-Glycosyltransferase/glycogen phosphorylase"/>
    <property type="match status" value="1"/>
</dbReference>
<dbReference type="EMBL" id="VKHP01000050">
    <property type="protein sequence ID" value="NEU97120.1"/>
    <property type="molecule type" value="Genomic_DNA"/>
</dbReference>
<dbReference type="Proteomes" id="UP000468531">
    <property type="component" value="Unassembled WGS sequence"/>
</dbReference>
<organism evidence="1 2">
    <name type="scientific">Bradyrhizobium uaiense</name>
    <dbReference type="NCBI Taxonomy" id="2594946"/>
    <lineage>
        <taxon>Bacteria</taxon>
        <taxon>Pseudomonadati</taxon>
        <taxon>Pseudomonadota</taxon>
        <taxon>Alphaproteobacteria</taxon>
        <taxon>Hyphomicrobiales</taxon>
        <taxon>Nitrobacteraceae</taxon>
        <taxon>Bradyrhizobium</taxon>
    </lineage>
</organism>
<gene>
    <name evidence="1" type="ORF">FNJ47_15070</name>
</gene>